<proteinExistence type="predicted"/>
<dbReference type="Gene3D" id="3.60.10.10">
    <property type="entry name" value="Endonuclease/exonuclease/phosphatase"/>
    <property type="match status" value="1"/>
</dbReference>
<evidence type="ECO:0000313" key="2">
    <source>
        <dbReference type="Proteomes" id="UP001153076"/>
    </source>
</evidence>
<dbReference type="OrthoDB" id="1935929at2759"/>
<dbReference type="SUPFAM" id="SSF56219">
    <property type="entry name" value="DNase I-like"/>
    <property type="match status" value="1"/>
</dbReference>
<keyword evidence="2" id="KW-1185">Reference proteome</keyword>
<gene>
    <name evidence="1" type="ORF">Cgig2_002807</name>
</gene>
<dbReference type="InterPro" id="IPR036691">
    <property type="entry name" value="Endo/exonu/phosph_ase_sf"/>
</dbReference>
<protein>
    <submittedName>
        <fullName evidence="1">Uncharacterized protein</fullName>
    </submittedName>
</protein>
<organism evidence="1 2">
    <name type="scientific">Carnegiea gigantea</name>
    <dbReference type="NCBI Taxonomy" id="171969"/>
    <lineage>
        <taxon>Eukaryota</taxon>
        <taxon>Viridiplantae</taxon>
        <taxon>Streptophyta</taxon>
        <taxon>Embryophyta</taxon>
        <taxon>Tracheophyta</taxon>
        <taxon>Spermatophyta</taxon>
        <taxon>Magnoliopsida</taxon>
        <taxon>eudicotyledons</taxon>
        <taxon>Gunneridae</taxon>
        <taxon>Pentapetalae</taxon>
        <taxon>Caryophyllales</taxon>
        <taxon>Cactineae</taxon>
        <taxon>Cactaceae</taxon>
        <taxon>Cactoideae</taxon>
        <taxon>Echinocereeae</taxon>
        <taxon>Carnegiea</taxon>
    </lineage>
</organism>
<accession>A0A9Q1KN23</accession>
<name>A0A9Q1KN23_9CARY</name>
<dbReference type="Proteomes" id="UP001153076">
    <property type="component" value="Unassembled WGS sequence"/>
</dbReference>
<sequence>MDVREAIRAVAVYGSVYEPTPTGQRTFLRRRAIIWNYGDFNDTVSLEERNHGGLDMLRRCEKFKHWIENNGLIDLGYSGPEFTWTRRNSIETRKYARLDRALCNPTWRTRFQEGAVQHLLQNYSNHSPLLISTHGFMPVPERAKPFCFQLAWTSHEDFDQEVQKLWKEDAPVMPALHSLSVGLNKWNKETFSNLFRHVSEALVECGVRDPWNENGGWKWDELAEYLLPPILQCLASFELMEEGVGDNFF</sequence>
<comment type="caution">
    <text evidence="1">The sequence shown here is derived from an EMBL/GenBank/DDBJ whole genome shotgun (WGS) entry which is preliminary data.</text>
</comment>
<dbReference type="PANTHER" id="PTHR33710:SF64">
    <property type="entry name" value="ENDONUCLEASE_EXONUCLEASE_PHOSPHATASE DOMAIN-CONTAINING PROTEIN"/>
    <property type="match status" value="1"/>
</dbReference>
<reference evidence="1" key="1">
    <citation type="submission" date="2022-04" db="EMBL/GenBank/DDBJ databases">
        <title>Carnegiea gigantea Genome sequencing and assembly v2.</title>
        <authorList>
            <person name="Copetti D."/>
            <person name="Sanderson M.J."/>
            <person name="Burquez A."/>
            <person name="Wojciechowski M.F."/>
        </authorList>
    </citation>
    <scope>NUCLEOTIDE SEQUENCE</scope>
    <source>
        <strain evidence="1">SGP5-SGP5p</strain>
        <tissue evidence="1">Aerial part</tissue>
    </source>
</reference>
<evidence type="ECO:0000313" key="1">
    <source>
        <dbReference type="EMBL" id="KAJ8446645.1"/>
    </source>
</evidence>
<dbReference type="EMBL" id="JAKOGI010000051">
    <property type="protein sequence ID" value="KAJ8446645.1"/>
    <property type="molecule type" value="Genomic_DNA"/>
</dbReference>
<dbReference type="AlphaFoldDB" id="A0A9Q1KN23"/>
<dbReference type="PANTHER" id="PTHR33710">
    <property type="entry name" value="BNAC02G09200D PROTEIN"/>
    <property type="match status" value="1"/>
</dbReference>